<dbReference type="InterPro" id="IPR013057">
    <property type="entry name" value="AA_transpt_TM"/>
</dbReference>
<feature type="transmembrane region" description="Helical" evidence="7">
    <location>
        <begin position="363"/>
        <end position="383"/>
    </location>
</feature>
<feature type="transmembrane region" description="Helical" evidence="7">
    <location>
        <begin position="389"/>
        <end position="408"/>
    </location>
</feature>
<feature type="transmembrane region" description="Helical" evidence="7">
    <location>
        <begin position="420"/>
        <end position="443"/>
    </location>
</feature>
<evidence type="ECO:0000313" key="9">
    <source>
        <dbReference type="Proteomes" id="UP001515500"/>
    </source>
</evidence>
<evidence type="ECO:0000256" key="4">
    <source>
        <dbReference type="ARBA" id="ARBA00022970"/>
    </source>
</evidence>
<dbReference type="Pfam" id="PF01490">
    <property type="entry name" value="Aa_trans"/>
    <property type="match status" value="1"/>
</dbReference>
<feature type="transmembrane region" description="Helical" evidence="7">
    <location>
        <begin position="300"/>
        <end position="322"/>
    </location>
</feature>
<evidence type="ECO:0000256" key="7">
    <source>
        <dbReference type="SAM" id="Phobius"/>
    </source>
</evidence>
<dbReference type="GO" id="GO:0016020">
    <property type="term" value="C:membrane"/>
    <property type="evidence" value="ECO:0007669"/>
    <property type="project" value="UniProtKB-SubCell"/>
</dbReference>
<evidence type="ECO:0000256" key="5">
    <source>
        <dbReference type="ARBA" id="ARBA00022989"/>
    </source>
</evidence>
<evidence type="ECO:0000313" key="10">
    <source>
        <dbReference type="RefSeq" id="XP_039139047.1"/>
    </source>
</evidence>
<proteinExistence type="predicted"/>
<evidence type="ECO:0000256" key="6">
    <source>
        <dbReference type="ARBA" id="ARBA00023136"/>
    </source>
</evidence>
<keyword evidence="6 7" id="KW-0472">Membrane</keyword>
<dbReference type="PANTHER" id="PTHR48017">
    <property type="entry name" value="OS05G0424000 PROTEIN-RELATED"/>
    <property type="match status" value="1"/>
</dbReference>
<keyword evidence="2" id="KW-0813">Transport</keyword>
<dbReference type="GeneID" id="120276386"/>
<dbReference type="AlphaFoldDB" id="A0AB40CKA8"/>
<feature type="domain" description="Amino acid transporter transmembrane" evidence="8">
    <location>
        <begin position="22"/>
        <end position="444"/>
    </location>
</feature>
<evidence type="ECO:0000256" key="3">
    <source>
        <dbReference type="ARBA" id="ARBA00022692"/>
    </source>
</evidence>
<keyword evidence="3 7" id="KW-0812">Transmembrane</keyword>
<feature type="transmembrane region" description="Helical" evidence="7">
    <location>
        <begin position="108"/>
        <end position="130"/>
    </location>
</feature>
<organism evidence="9 10">
    <name type="scientific">Dioscorea cayennensis subsp. rotundata</name>
    <name type="common">White Guinea yam</name>
    <name type="synonym">Dioscorea rotundata</name>
    <dbReference type="NCBI Taxonomy" id="55577"/>
    <lineage>
        <taxon>Eukaryota</taxon>
        <taxon>Viridiplantae</taxon>
        <taxon>Streptophyta</taxon>
        <taxon>Embryophyta</taxon>
        <taxon>Tracheophyta</taxon>
        <taxon>Spermatophyta</taxon>
        <taxon>Magnoliopsida</taxon>
        <taxon>Liliopsida</taxon>
        <taxon>Dioscoreales</taxon>
        <taxon>Dioscoreaceae</taxon>
        <taxon>Dioscorea</taxon>
    </lineage>
</organism>
<name>A0AB40CKA8_DIOCR</name>
<reference evidence="10" key="1">
    <citation type="submission" date="2025-08" db="UniProtKB">
        <authorList>
            <consortium name="RefSeq"/>
        </authorList>
    </citation>
    <scope>IDENTIFICATION</scope>
</reference>
<feature type="transmembrane region" description="Helical" evidence="7">
    <location>
        <begin position="52"/>
        <end position="72"/>
    </location>
</feature>
<feature type="transmembrane region" description="Helical" evidence="7">
    <location>
        <begin position="268"/>
        <end position="288"/>
    </location>
</feature>
<keyword evidence="5 7" id="KW-1133">Transmembrane helix</keyword>
<gene>
    <name evidence="10" type="primary">LOC120276386</name>
</gene>
<dbReference type="GO" id="GO:0006865">
    <property type="term" value="P:amino acid transport"/>
    <property type="evidence" value="ECO:0007669"/>
    <property type="project" value="UniProtKB-KW"/>
</dbReference>
<sequence length="459" mass="50487">MDTEQIVRKESMEVVDDDGHQRTGTVWTATSHAITAVIGSGVLALPWSVAQLGWTIGPATLVACAYITYYTANLLSDCYRSPDGKRNYTYMHVVRSCLGARDVFVCGIAQYTLLWGSMIGYTITVAMSMMAVERSNCFHHKGPNAKCGASGNLYMIIFGLVEILLSQFPNLEKITVLSVVAAAMSFTYSFIALALCIAKFASHGSIKGTLLGVKITGDVSASTKVWQSLQALGNIAFAYTYSMLLIEIQDTLKSPPPENKTMKRATRYGIGVTTMFYVSLGCVGYAAFGNTVVGNILTGFYNPFWLVDIANIAVVIHLVGAYQVYGQPIYAKYEEWLANKWPESAFFHNVYAIRSFKFTLCKLVFRTAFVVLTTLIAMMLPFFNAVVGLLGSVAFWPLTVYFPVTMYMTRNKIKRGHNQWFALQALSVAALLVSLLAAIGSVADIAQRLKHATIFKTQL</sequence>
<evidence type="ECO:0000256" key="1">
    <source>
        <dbReference type="ARBA" id="ARBA00004370"/>
    </source>
</evidence>
<evidence type="ECO:0000259" key="8">
    <source>
        <dbReference type="Pfam" id="PF01490"/>
    </source>
</evidence>
<dbReference type="Proteomes" id="UP001515500">
    <property type="component" value="Chromosome 14"/>
</dbReference>
<feature type="transmembrane region" description="Helical" evidence="7">
    <location>
        <begin position="26"/>
        <end position="45"/>
    </location>
</feature>
<feature type="transmembrane region" description="Helical" evidence="7">
    <location>
        <begin position="151"/>
        <end position="168"/>
    </location>
</feature>
<accession>A0AB40CKA8</accession>
<keyword evidence="9" id="KW-1185">Reference proteome</keyword>
<feature type="transmembrane region" description="Helical" evidence="7">
    <location>
        <begin position="174"/>
        <end position="198"/>
    </location>
</feature>
<keyword evidence="4" id="KW-0029">Amino-acid transport</keyword>
<protein>
    <submittedName>
        <fullName evidence="10">Amino acid permease 2-like</fullName>
    </submittedName>
</protein>
<dbReference type="Gene3D" id="1.20.1740.10">
    <property type="entry name" value="Amino acid/polyamine transporter I"/>
    <property type="match status" value="1"/>
</dbReference>
<dbReference type="RefSeq" id="XP_039139047.1">
    <property type="nucleotide sequence ID" value="XM_039283113.1"/>
</dbReference>
<comment type="subcellular location">
    <subcellularLocation>
        <location evidence="1">Membrane</location>
    </subcellularLocation>
</comment>
<evidence type="ECO:0000256" key="2">
    <source>
        <dbReference type="ARBA" id="ARBA00022448"/>
    </source>
</evidence>